<name>A0A1F6T827_9PROT</name>
<proteinExistence type="inferred from homology"/>
<dbReference type="PANTHER" id="PTHR35891">
    <property type="entry name" value="THIOL:DISULFIDE INTERCHANGE PROTEIN DSBA"/>
    <property type="match status" value="1"/>
</dbReference>
<gene>
    <name evidence="9" type="ORF">A2140_05760</name>
</gene>
<reference evidence="9 10" key="1">
    <citation type="journal article" date="2016" name="Nat. Commun.">
        <title>Thousands of microbial genomes shed light on interconnected biogeochemical processes in an aquifer system.</title>
        <authorList>
            <person name="Anantharaman K."/>
            <person name="Brown C.T."/>
            <person name="Hug L.A."/>
            <person name="Sharon I."/>
            <person name="Castelle C.J."/>
            <person name="Probst A.J."/>
            <person name="Thomas B.C."/>
            <person name="Singh A."/>
            <person name="Wilkins M.J."/>
            <person name="Karaoz U."/>
            <person name="Brodie E.L."/>
            <person name="Williams K.H."/>
            <person name="Hubbard S.S."/>
            <person name="Banfield J.F."/>
        </authorList>
    </citation>
    <scope>NUCLEOTIDE SEQUENCE [LARGE SCALE GENOMIC DNA]</scope>
</reference>
<dbReference type="Proteomes" id="UP000178379">
    <property type="component" value="Unassembled WGS sequence"/>
</dbReference>
<dbReference type="InterPro" id="IPR001853">
    <property type="entry name" value="DSBA-like_thioredoxin_dom"/>
</dbReference>
<keyword evidence="5" id="KW-0574">Periplasm</keyword>
<dbReference type="CDD" id="cd03019">
    <property type="entry name" value="DsbA_DsbA"/>
    <property type="match status" value="1"/>
</dbReference>
<dbReference type="AlphaFoldDB" id="A0A1F6T827"/>
<evidence type="ECO:0000256" key="2">
    <source>
        <dbReference type="ARBA" id="ARBA00022729"/>
    </source>
</evidence>
<dbReference type="EMBL" id="MFSQ01000030">
    <property type="protein sequence ID" value="OGI41209.1"/>
    <property type="molecule type" value="Genomic_DNA"/>
</dbReference>
<comment type="caution">
    <text evidence="9">The sequence shown here is derived from an EMBL/GenBank/DDBJ whole genome shotgun (WGS) entry which is preliminary data.</text>
</comment>
<dbReference type="GO" id="GO:0042597">
    <property type="term" value="C:periplasmic space"/>
    <property type="evidence" value="ECO:0007669"/>
    <property type="project" value="UniProtKB-SubCell"/>
</dbReference>
<evidence type="ECO:0000256" key="6">
    <source>
        <dbReference type="PIRSR" id="PIRSR001488-1"/>
    </source>
</evidence>
<dbReference type="InterPro" id="IPR050824">
    <property type="entry name" value="Thiol_disulfide_DsbA"/>
</dbReference>
<evidence type="ECO:0000259" key="8">
    <source>
        <dbReference type="Pfam" id="PF01323"/>
    </source>
</evidence>
<dbReference type="InterPro" id="IPR036249">
    <property type="entry name" value="Thioredoxin-like_sf"/>
</dbReference>
<dbReference type="PANTHER" id="PTHR35891:SF3">
    <property type="entry name" value="THIOL:DISULFIDE INTERCHANGE PROTEIN DSBL"/>
    <property type="match status" value="1"/>
</dbReference>
<dbReference type="STRING" id="1817756.A2140_05760"/>
<comment type="subcellular location">
    <subcellularLocation>
        <location evidence="5">Periplasm</location>
    </subcellularLocation>
</comment>
<keyword evidence="2 7" id="KW-0732">Signal</keyword>
<evidence type="ECO:0000313" key="9">
    <source>
        <dbReference type="EMBL" id="OGI41209.1"/>
    </source>
</evidence>
<evidence type="ECO:0000256" key="7">
    <source>
        <dbReference type="SAM" id="SignalP"/>
    </source>
</evidence>
<dbReference type="SUPFAM" id="SSF52833">
    <property type="entry name" value="Thioredoxin-like"/>
    <property type="match status" value="1"/>
</dbReference>
<comment type="similarity">
    <text evidence="1">Belongs to the thioredoxin family. DsbA subfamily.</text>
</comment>
<accession>A0A1F6T827</accession>
<organism evidence="9 10">
    <name type="scientific">Candidatus Muproteobacteria bacterium RBG_16_62_13</name>
    <dbReference type="NCBI Taxonomy" id="1817756"/>
    <lineage>
        <taxon>Bacteria</taxon>
        <taxon>Pseudomonadati</taxon>
        <taxon>Pseudomonadota</taxon>
        <taxon>Candidatus Muproteobacteria</taxon>
    </lineage>
</organism>
<feature type="domain" description="DSBA-like thioredoxin" evidence="8">
    <location>
        <begin position="90"/>
        <end position="188"/>
    </location>
</feature>
<feature type="disulfide bond" description="Redox-active" evidence="6">
    <location>
        <begin position="57"/>
        <end position="60"/>
    </location>
</feature>
<dbReference type="InterPro" id="IPR023205">
    <property type="entry name" value="DsbA/DsbL"/>
</dbReference>
<dbReference type="Gene3D" id="3.40.30.10">
    <property type="entry name" value="Glutaredoxin"/>
    <property type="match status" value="1"/>
</dbReference>
<protein>
    <recommendedName>
        <fullName evidence="5">Thiol:disulfide interchange protein</fullName>
    </recommendedName>
</protein>
<keyword evidence="3 5" id="KW-1015">Disulfide bond</keyword>
<evidence type="ECO:0000256" key="3">
    <source>
        <dbReference type="ARBA" id="ARBA00023157"/>
    </source>
</evidence>
<evidence type="ECO:0000313" key="10">
    <source>
        <dbReference type="Proteomes" id="UP000178379"/>
    </source>
</evidence>
<dbReference type="Pfam" id="PF01323">
    <property type="entry name" value="DSBA"/>
    <property type="match status" value="1"/>
</dbReference>
<keyword evidence="4" id="KW-0676">Redox-active center</keyword>
<feature type="signal peptide" evidence="7">
    <location>
        <begin position="1"/>
        <end position="25"/>
    </location>
</feature>
<evidence type="ECO:0000256" key="5">
    <source>
        <dbReference type="PIRNR" id="PIRNR001488"/>
    </source>
</evidence>
<evidence type="ECO:0000256" key="1">
    <source>
        <dbReference type="ARBA" id="ARBA00005791"/>
    </source>
</evidence>
<sequence>MRFIVQRWKWIGLLAGLLAISAGHAAEEGKHYYEVPFPQKPETGRKIEVREVFWYGCPACNRLEPALNAWVKKGLPANAAFRRTPGMREGWVQHARLYYTLEKLGLVDKHHGAVFDAIHKEGLTLDSVDSAAEFLARRGVDGNKFRKTWDSYHVRYQLELALQYNRETGVGGVPSFVVDGRYVTSVVLAGGEDKIFPLLEELVARAARERQKPAPKP</sequence>
<evidence type="ECO:0000256" key="4">
    <source>
        <dbReference type="ARBA" id="ARBA00023284"/>
    </source>
</evidence>
<feature type="chain" id="PRO_5009526591" description="Thiol:disulfide interchange protein" evidence="7">
    <location>
        <begin position="26"/>
        <end position="217"/>
    </location>
</feature>
<dbReference type="PIRSF" id="PIRSF001488">
    <property type="entry name" value="Tdi_protein"/>
    <property type="match status" value="1"/>
</dbReference>
<dbReference type="GO" id="GO:0016491">
    <property type="term" value="F:oxidoreductase activity"/>
    <property type="evidence" value="ECO:0007669"/>
    <property type="project" value="InterPro"/>
</dbReference>